<feature type="region of interest" description="Disordered" evidence="5">
    <location>
        <begin position="1"/>
        <end position="35"/>
    </location>
</feature>
<keyword evidence="9" id="KW-1185">Reference proteome</keyword>
<dbReference type="PANTHER" id="PTHR10177">
    <property type="entry name" value="CYCLINS"/>
    <property type="match status" value="1"/>
</dbReference>
<dbReference type="InterPro" id="IPR013763">
    <property type="entry name" value="Cyclin-like_dom"/>
</dbReference>
<feature type="region of interest" description="Disordered" evidence="5">
    <location>
        <begin position="133"/>
        <end position="175"/>
    </location>
</feature>
<reference evidence="8" key="1">
    <citation type="submission" date="2021-03" db="EMBL/GenBank/DDBJ databases">
        <authorList>
            <person name="Tagirdzhanova G."/>
        </authorList>
    </citation>
    <scope>NUCLEOTIDE SEQUENCE</scope>
</reference>
<feature type="compositionally biased region" description="Basic and acidic residues" evidence="5">
    <location>
        <begin position="1"/>
        <end position="13"/>
    </location>
</feature>
<evidence type="ECO:0008006" key="10">
    <source>
        <dbReference type="Google" id="ProtNLM"/>
    </source>
</evidence>
<dbReference type="AlphaFoldDB" id="A0A8H3EPI0"/>
<feature type="domain" description="Cyclin-like" evidence="6">
    <location>
        <begin position="480"/>
        <end position="561"/>
    </location>
</feature>
<protein>
    <recommendedName>
        <fullName evidence="10">Cyclin N-terminal domain-containing protein</fullName>
    </recommendedName>
</protein>
<comment type="similarity">
    <text evidence="4">Belongs to the cyclin family.</text>
</comment>
<dbReference type="GO" id="GO:0051301">
    <property type="term" value="P:cell division"/>
    <property type="evidence" value="ECO:0007669"/>
    <property type="project" value="UniProtKB-KW"/>
</dbReference>
<evidence type="ECO:0000256" key="4">
    <source>
        <dbReference type="RuleBase" id="RU000383"/>
    </source>
</evidence>
<dbReference type="OrthoDB" id="5590282at2759"/>
<organism evidence="8 9">
    <name type="scientific">Gomphillus americanus</name>
    <dbReference type="NCBI Taxonomy" id="1940652"/>
    <lineage>
        <taxon>Eukaryota</taxon>
        <taxon>Fungi</taxon>
        <taxon>Dikarya</taxon>
        <taxon>Ascomycota</taxon>
        <taxon>Pezizomycotina</taxon>
        <taxon>Lecanoromycetes</taxon>
        <taxon>OSLEUM clade</taxon>
        <taxon>Ostropomycetidae</taxon>
        <taxon>Ostropales</taxon>
        <taxon>Graphidaceae</taxon>
        <taxon>Gomphilloideae</taxon>
        <taxon>Gomphillus</taxon>
    </lineage>
</organism>
<dbReference type="EMBL" id="CAJPDQ010000003">
    <property type="protein sequence ID" value="CAF9906606.1"/>
    <property type="molecule type" value="Genomic_DNA"/>
</dbReference>
<evidence type="ECO:0000313" key="8">
    <source>
        <dbReference type="EMBL" id="CAF9906606.1"/>
    </source>
</evidence>
<dbReference type="FunFam" id="1.10.472.10:FF:000001">
    <property type="entry name" value="G2/mitotic-specific cyclin"/>
    <property type="match status" value="1"/>
</dbReference>
<dbReference type="InterPro" id="IPR039361">
    <property type="entry name" value="Cyclin"/>
</dbReference>
<evidence type="ECO:0000256" key="3">
    <source>
        <dbReference type="ARBA" id="ARBA00023306"/>
    </source>
</evidence>
<proteinExistence type="inferred from homology"/>
<evidence type="ECO:0000256" key="5">
    <source>
        <dbReference type="SAM" id="MobiDB-lite"/>
    </source>
</evidence>
<accession>A0A8H3EPI0</accession>
<feature type="compositionally biased region" description="Basic and acidic residues" evidence="5">
    <location>
        <begin position="137"/>
        <end position="160"/>
    </location>
</feature>
<evidence type="ECO:0000256" key="1">
    <source>
        <dbReference type="ARBA" id="ARBA00022618"/>
    </source>
</evidence>
<name>A0A8H3EPI0_9LECA</name>
<evidence type="ECO:0000313" key="9">
    <source>
        <dbReference type="Proteomes" id="UP000664169"/>
    </source>
</evidence>
<feature type="region of interest" description="Disordered" evidence="5">
    <location>
        <begin position="56"/>
        <end position="78"/>
    </location>
</feature>
<feature type="domain" description="Cyclin-like" evidence="6">
    <location>
        <begin position="383"/>
        <end position="467"/>
    </location>
</feature>
<feature type="compositionally biased region" description="Basic residues" evidence="5">
    <location>
        <begin position="20"/>
        <end position="29"/>
    </location>
</feature>
<keyword evidence="3" id="KW-0131">Cell cycle</keyword>
<dbReference type="Gene3D" id="1.10.472.10">
    <property type="entry name" value="Cyclin-like"/>
    <property type="match status" value="2"/>
</dbReference>
<gene>
    <name evidence="8" type="ORF">GOMPHAMPRED_004807</name>
</gene>
<dbReference type="InterPro" id="IPR004367">
    <property type="entry name" value="Cyclin_C-dom"/>
</dbReference>
<dbReference type="SMART" id="SM01332">
    <property type="entry name" value="Cyclin_C"/>
    <property type="match status" value="1"/>
</dbReference>
<dbReference type="InterPro" id="IPR006671">
    <property type="entry name" value="Cyclin_N"/>
</dbReference>
<sequence>MDAKPLRALRAQDENSITMPKHKALHSRNKSSPALSTMANTGALKVAAKRAAFGDISQTHRGNRSLAESGLGQTENKPQEKKIATLMQPAQKPLSNISNSAIVPLVKTAHDSQIKHVITKRATTIFKDYSTLQQDSQQDKENQTRKSDSVAEVYGREKPAVENGEPKTALSEAIESHPRSHSQILTGLSNLQIPEPHSQQDVSVIPNAVEVSVSSNRELVPINKPSTLTMPSEVAEALSRITTMVETHKAMDHPPIQTVSVPDYIEPEIYIEDDDELNEDDGYVTARSSRSKPDNITDGSLILLMPKANRDVERELEAAAAVVGSFVVPADIEDEEWDISMVSDYKDEIFTYYRELEARLAPNPNYMMIQTEIQWSMRAVLIDWIVQVHDRFQLLPETLFLTVNIIDRFLSIKVVSINKLQLVGAVALFIAAKYEEVNCPSLKEMIFMVDNSYEEEELVKAERFMLGLLGFDFGWPGPMSFLRRISTADDYDVETRTVAKYFLEMTIMDERFLECLPSFLAAGAHCLSRLMLNKGHWTSFHVHYSGYTYKQLYPLLLCMVECLEDPVLHHNAIYDKYCGKKFRGAASFAREEMQRGFNPIDYHTNLAMNWEDLWMKGVILEYVYRDIPGYPARPY</sequence>
<evidence type="ECO:0000256" key="2">
    <source>
        <dbReference type="ARBA" id="ARBA00023127"/>
    </source>
</evidence>
<dbReference type="Proteomes" id="UP000664169">
    <property type="component" value="Unassembled WGS sequence"/>
</dbReference>
<dbReference type="Pfam" id="PF02984">
    <property type="entry name" value="Cyclin_C"/>
    <property type="match status" value="1"/>
</dbReference>
<dbReference type="SMART" id="SM00385">
    <property type="entry name" value="CYCLIN"/>
    <property type="match status" value="2"/>
</dbReference>
<dbReference type="Pfam" id="PF00134">
    <property type="entry name" value="Cyclin_N"/>
    <property type="match status" value="1"/>
</dbReference>
<evidence type="ECO:0000259" key="7">
    <source>
        <dbReference type="SMART" id="SM01332"/>
    </source>
</evidence>
<keyword evidence="1" id="KW-0132">Cell division</keyword>
<evidence type="ECO:0000259" key="6">
    <source>
        <dbReference type="SMART" id="SM00385"/>
    </source>
</evidence>
<comment type="caution">
    <text evidence="8">The sequence shown here is derived from an EMBL/GenBank/DDBJ whole genome shotgun (WGS) entry which is preliminary data.</text>
</comment>
<dbReference type="InterPro" id="IPR048258">
    <property type="entry name" value="Cyclins_cyclin-box"/>
</dbReference>
<feature type="domain" description="Cyclin C-terminal" evidence="7">
    <location>
        <begin position="476"/>
        <end position="591"/>
    </location>
</feature>
<dbReference type="PROSITE" id="PS00292">
    <property type="entry name" value="CYCLINS"/>
    <property type="match status" value="1"/>
</dbReference>
<dbReference type="InterPro" id="IPR036915">
    <property type="entry name" value="Cyclin-like_sf"/>
</dbReference>
<dbReference type="SUPFAM" id="SSF47954">
    <property type="entry name" value="Cyclin-like"/>
    <property type="match status" value="2"/>
</dbReference>
<dbReference type="CDD" id="cd20512">
    <property type="entry name" value="CYCLIN_CLBs_yeast_rpt2"/>
    <property type="match status" value="1"/>
</dbReference>
<keyword evidence="2 4" id="KW-0195">Cyclin</keyword>